<proteinExistence type="predicted"/>
<evidence type="ECO:0000313" key="2">
    <source>
        <dbReference type="EMBL" id="MEB4591252.1"/>
    </source>
</evidence>
<protein>
    <submittedName>
        <fullName evidence="2">Phosphopantetheine-binding protein</fullName>
    </submittedName>
</protein>
<dbReference type="PROSITE" id="PS50075">
    <property type="entry name" value="CARRIER"/>
    <property type="match status" value="1"/>
</dbReference>
<sequence length="193" mass="21594">MLVWACWIGFGSAVYQGEIKPASMVKDSTMAPCESTLYLTFLNISSFDHCWFLEHPEMAVWRWLLAANHRHLFILPVRATQFLFFGFIGTGMIQMTPDRVAVEGLIGQLKEIISEKMDVNISRDEIDPDVSLFEDGLGLDSIAIVEFITLIEENTGYRFKEGGLDMDNFKNLRTLAECIANGDASLMQAAASA</sequence>
<evidence type="ECO:0000259" key="1">
    <source>
        <dbReference type="PROSITE" id="PS50075"/>
    </source>
</evidence>
<dbReference type="InterPro" id="IPR036736">
    <property type="entry name" value="ACP-like_sf"/>
</dbReference>
<evidence type="ECO:0000313" key="3">
    <source>
        <dbReference type="Proteomes" id="UP001308005"/>
    </source>
</evidence>
<gene>
    <name evidence="2" type="ORF">VSS37_09710</name>
</gene>
<dbReference type="Gene3D" id="1.10.1200.10">
    <property type="entry name" value="ACP-like"/>
    <property type="match status" value="1"/>
</dbReference>
<dbReference type="RefSeq" id="WP_324694719.1">
    <property type="nucleotide sequence ID" value="NZ_JAYMYJ010000093.1"/>
</dbReference>
<feature type="domain" description="Carrier" evidence="1">
    <location>
        <begin position="103"/>
        <end position="183"/>
    </location>
</feature>
<reference evidence="3" key="1">
    <citation type="submission" date="2023-07" db="EMBL/GenBank/DDBJ databases">
        <title>The carbon used by Thiothrix.</title>
        <authorList>
            <person name="Chen L."/>
        </authorList>
    </citation>
    <scope>NUCLEOTIDE SEQUENCE [LARGE SCALE GENOMIC DNA]</scope>
</reference>
<dbReference type="EMBL" id="JAYMYJ010000093">
    <property type="protein sequence ID" value="MEB4591252.1"/>
    <property type="molecule type" value="Genomic_DNA"/>
</dbReference>
<dbReference type="Pfam" id="PF00550">
    <property type="entry name" value="PP-binding"/>
    <property type="match status" value="1"/>
</dbReference>
<accession>A0ABU6CWN6</accession>
<organism evidence="2 3">
    <name type="scientific">Candidatus Thiothrix phosphatis</name>
    <dbReference type="NCBI Taxonomy" id="3112415"/>
    <lineage>
        <taxon>Bacteria</taxon>
        <taxon>Pseudomonadati</taxon>
        <taxon>Pseudomonadota</taxon>
        <taxon>Gammaproteobacteria</taxon>
        <taxon>Thiotrichales</taxon>
        <taxon>Thiotrichaceae</taxon>
        <taxon>Thiothrix</taxon>
    </lineage>
</organism>
<dbReference type="SUPFAM" id="SSF47336">
    <property type="entry name" value="ACP-like"/>
    <property type="match status" value="1"/>
</dbReference>
<comment type="caution">
    <text evidence="2">The sequence shown here is derived from an EMBL/GenBank/DDBJ whole genome shotgun (WGS) entry which is preliminary data.</text>
</comment>
<keyword evidence="3" id="KW-1185">Reference proteome</keyword>
<dbReference type="Proteomes" id="UP001308005">
    <property type="component" value="Unassembled WGS sequence"/>
</dbReference>
<reference evidence="2 3" key="2">
    <citation type="submission" date="2024-01" db="EMBL/GenBank/DDBJ databases">
        <authorList>
            <person name="Xie X."/>
        </authorList>
    </citation>
    <scope>NUCLEOTIDE SEQUENCE [LARGE SCALE GENOMIC DNA]</scope>
    <source>
        <strain evidence="2">SCUT-1</strain>
    </source>
</reference>
<name>A0ABU6CWN6_9GAMM</name>
<dbReference type="InterPro" id="IPR009081">
    <property type="entry name" value="PP-bd_ACP"/>
</dbReference>